<keyword evidence="18" id="KW-1185">Reference proteome</keyword>
<keyword evidence="6 14" id="KW-0378">Hydrolase</keyword>
<keyword evidence="8 14" id="KW-0269">Exonuclease</keyword>
<dbReference type="EMBL" id="JACYTN010000001">
    <property type="protein sequence ID" value="MBD8496701.1"/>
    <property type="molecule type" value="Genomic_DNA"/>
</dbReference>
<dbReference type="Gene3D" id="6.10.140.1030">
    <property type="match status" value="1"/>
</dbReference>
<keyword evidence="12 14" id="KW-0238">DNA-binding</keyword>
<reference evidence="17 18" key="1">
    <citation type="submission" date="2020-09" db="EMBL/GenBank/DDBJ databases">
        <title>Paenibacillus sp. CAU 1523 isolated from sand of Haeundae Beach.</title>
        <authorList>
            <person name="Kim W."/>
        </authorList>
    </citation>
    <scope>NUCLEOTIDE SEQUENCE [LARGE SCALE GENOMIC DNA]</scope>
    <source>
        <strain evidence="17 18">CAU 1523</strain>
    </source>
</reference>
<evidence type="ECO:0000256" key="4">
    <source>
        <dbReference type="ARBA" id="ARBA00022741"/>
    </source>
</evidence>
<keyword evidence="5 14" id="KW-0227">DNA damage</keyword>
<feature type="domain" description="ATP-dependent helicase/deoxyribonuclease subunit B N-terminal" evidence="16">
    <location>
        <begin position="5"/>
        <end position="299"/>
    </location>
</feature>
<dbReference type="PANTHER" id="PTHR30591">
    <property type="entry name" value="RECBCD ENZYME SUBUNIT RECC"/>
    <property type="match status" value="1"/>
</dbReference>
<dbReference type="Pfam" id="PF21445">
    <property type="entry name" value="ADDB_N"/>
    <property type="match status" value="1"/>
</dbReference>
<comment type="function">
    <text evidence="14">The heterodimer acts as both an ATP-dependent DNA helicase and an ATP-dependent, dual-direction single-stranded exonuclease. Recognizes the chi site generating a DNA molecule suitable for the initiation of homologous recombination. The AddB subunit has 5' -&gt; 3' nuclease activity but not helicase activity.</text>
</comment>
<dbReference type="InterPro" id="IPR014140">
    <property type="entry name" value="DNA_helicase_suAddB"/>
</dbReference>
<comment type="cofactor">
    <cofactor evidence="14">
        <name>Mg(2+)</name>
        <dbReference type="ChEBI" id="CHEBI:18420"/>
    </cofactor>
</comment>
<evidence type="ECO:0000256" key="1">
    <source>
        <dbReference type="ARBA" id="ARBA00022485"/>
    </source>
</evidence>
<accession>A0ABR9AUT6</accession>
<dbReference type="InterPro" id="IPR011604">
    <property type="entry name" value="PDDEXK-like_dom_sf"/>
</dbReference>
<evidence type="ECO:0000256" key="7">
    <source>
        <dbReference type="ARBA" id="ARBA00022806"/>
    </source>
</evidence>
<evidence type="ECO:0000256" key="14">
    <source>
        <dbReference type="HAMAP-Rule" id="MF_01452"/>
    </source>
</evidence>
<evidence type="ECO:0000256" key="11">
    <source>
        <dbReference type="ARBA" id="ARBA00023014"/>
    </source>
</evidence>
<evidence type="ECO:0000256" key="6">
    <source>
        <dbReference type="ARBA" id="ARBA00022801"/>
    </source>
</evidence>
<comment type="miscellaneous">
    <text evidence="14">Despite having conserved helicase domains, this subunit does not have helicase activity.</text>
</comment>
<dbReference type="EC" id="3.1.-.-" evidence="14"/>
<feature type="binding site" evidence="14">
    <location>
        <position position="809"/>
    </location>
    <ligand>
        <name>[4Fe-4S] cluster</name>
        <dbReference type="ChEBI" id="CHEBI:49883"/>
    </ligand>
</feature>
<keyword evidence="13 14" id="KW-0234">DNA repair</keyword>
<keyword evidence="9 14" id="KW-0067">ATP-binding</keyword>
<evidence type="ECO:0000259" key="16">
    <source>
        <dbReference type="Pfam" id="PF21445"/>
    </source>
</evidence>
<name>A0ABR9AUT6_9BACL</name>
<dbReference type="Gene3D" id="3.90.320.10">
    <property type="match status" value="1"/>
</dbReference>
<comment type="cofactor">
    <cofactor evidence="14">
        <name>[4Fe-4S] cluster</name>
        <dbReference type="ChEBI" id="CHEBI:49883"/>
    </cofactor>
    <text evidence="14">Binds 1 [4Fe-4S] cluster.</text>
</comment>
<evidence type="ECO:0000256" key="13">
    <source>
        <dbReference type="ARBA" id="ARBA00023204"/>
    </source>
</evidence>
<evidence type="ECO:0000256" key="12">
    <source>
        <dbReference type="ARBA" id="ARBA00023125"/>
    </source>
</evidence>
<feature type="domain" description="PD-(D/E)XK endonuclease-like" evidence="15">
    <location>
        <begin position="798"/>
        <end position="1139"/>
    </location>
</feature>
<evidence type="ECO:0000256" key="8">
    <source>
        <dbReference type="ARBA" id="ARBA00022839"/>
    </source>
</evidence>
<dbReference type="PANTHER" id="PTHR30591:SF1">
    <property type="entry name" value="RECBCD ENZYME SUBUNIT RECC"/>
    <property type="match status" value="1"/>
</dbReference>
<comment type="caution">
    <text evidence="17">The sequence shown here is derived from an EMBL/GenBank/DDBJ whole genome shotgun (WGS) entry which is preliminary data.</text>
</comment>
<evidence type="ECO:0000313" key="18">
    <source>
        <dbReference type="Proteomes" id="UP000634529"/>
    </source>
</evidence>
<protein>
    <recommendedName>
        <fullName evidence="14">ATP-dependent helicase/deoxyribonuclease subunit B</fullName>
        <ecNumber evidence="14">3.1.-.-</ecNumber>
    </recommendedName>
    <alternativeName>
        <fullName evidence="14">ATP-dependent helicase/nuclease subunit AddB</fullName>
    </alternativeName>
</protein>
<dbReference type="InterPro" id="IPR049035">
    <property type="entry name" value="ADDB_N"/>
</dbReference>
<dbReference type="SUPFAM" id="SSF52540">
    <property type="entry name" value="P-loop containing nucleoside triphosphate hydrolases"/>
    <property type="match status" value="1"/>
</dbReference>
<dbReference type="HAMAP" id="MF_01452">
    <property type="entry name" value="AddB_type1"/>
    <property type="match status" value="1"/>
</dbReference>
<evidence type="ECO:0000256" key="10">
    <source>
        <dbReference type="ARBA" id="ARBA00023004"/>
    </source>
</evidence>
<dbReference type="Gene3D" id="3.40.50.300">
    <property type="entry name" value="P-loop containing nucleotide triphosphate hydrolases"/>
    <property type="match status" value="3"/>
</dbReference>
<organism evidence="17 18">
    <name type="scientific">Paenibacillus arenosi</name>
    <dbReference type="NCBI Taxonomy" id="2774142"/>
    <lineage>
        <taxon>Bacteria</taxon>
        <taxon>Bacillati</taxon>
        <taxon>Bacillota</taxon>
        <taxon>Bacilli</taxon>
        <taxon>Bacillales</taxon>
        <taxon>Paenibacillaceae</taxon>
        <taxon>Paenibacillus</taxon>
    </lineage>
</organism>
<keyword evidence="4 14" id="KW-0547">Nucleotide-binding</keyword>
<evidence type="ECO:0000259" key="15">
    <source>
        <dbReference type="Pfam" id="PF12705"/>
    </source>
</evidence>
<keyword evidence="11 14" id="KW-0411">Iron-sulfur</keyword>
<dbReference type="Pfam" id="PF12705">
    <property type="entry name" value="PDDEXK_1"/>
    <property type="match status" value="1"/>
</dbReference>
<evidence type="ECO:0000256" key="5">
    <source>
        <dbReference type="ARBA" id="ARBA00022763"/>
    </source>
</evidence>
<feature type="binding site" evidence="14">
    <location>
        <position position="1132"/>
    </location>
    <ligand>
        <name>[4Fe-4S] cluster</name>
        <dbReference type="ChEBI" id="CHEBI:49883"/>
    </ligand>
</feature>
<comment type="similarity">
    <text evidence="14">Belongs to the helicase family. AddB/RexB type 1 subfamily.</text>
</comment>
<dbReference type="GO" id="GO:0004386">
    <property type="term" value="F:helicase activity"/>
    <property type="evidence" value="ECO:0007669"/>
    <property type="project" value="UniProtKB-KW"/>
</dbReference>
<comment type="subunit">
    <text evidence="14">Heterodimer of AddA and AddB.</text>
</comment>
<dbReference type="NCBIfam" id="TIGR02773">
    <property type="entry name" value="addB_Gpos"/>
    <property type="match status" value="1"/>
</dbReference>
<evidence type="ECO:0000256" key="2">
    <source>
        <dbReference type="ARBA" id="ARBA00022722"/>
    </source>
</evidence>
<dbReference type="InterPro" id="IPR038726">
    <property type="entry name" value="PDDEXK_AddAB-type"/>
</dbReference>
<feature type="binding site" evidence="14">
    <location>
        <position position="1138"/>
    </location>
    <ligand>
        <name>[4Fe-4S] cluster</name>
        <dbReference type="ChEBI" id="CHEBI:49883"/>
    </ligand>
</feature>
<sequence>MAFTFIIGRSGSGKTTYILDQIREQVMQQPEGPPIILLVPEQGTFQLEHELVKTEGLHGLLRAQVLSFRRLAYRVMQETGGTALTPINEEGKKMLLYRIMQQKKSNLSLFSGTAEQFGFIEKLNALFDEMKRYRIQSSDVEEQLGWLTGGSGHPLLAAKLRDITEVMREFEVELSQHYLDGEDVLMRLAESVPQSTYVRDAQIWIDGFHGFTPQELSVLAALMLQSKDMRIALTLDRPYEQGQTPHELNLFHPTATTYIQLREIADTLQVPIGDLVQLDGRTAGSLLRFKESPLLSHLEKHYERRTAWQEATATQQEQQAVTVHAAVNRRVEVEATARDMLARVRNGEARWRDMAVVVRNIGDYSALIDTVFTDFDIPYFKDQKSGVLHHPFVEMTRAALDIWIGFWKPDAVFRFIKTDFVLPEDDAISRLDMDRFENYVLAAGIEGRRWMSKHPWPKIPSLSLDTDSSTDEETGAPALIEQCRQIVAAPLMALERGLTRAKDIRDMCEALYRFWMDLGVPHRLERMSAEAMMNGDVQRAREHRQIWDAVLNILDQLVEMAGSETITLELFAGMLETGFESVKLALVPPALDQVLIASMDRTRTGHIKHAYLLGANDGIIPARPIEDGVLTENERDVLLDTGMQLAPGVRRQLLDERFLIYNALTAASHTLWVSYALADEEGKSLLPSEVIRQIRQLFPHVEEQLELAEPNEFMGELEQLRYVAHPEMALRHLISQLREWRRGVAISPVWWDVYHWLRAQPSWQHRLRTLTGSLLYRNQVQPLDKNTSRKLYGNKLRTSVSRMERFVACPFSHFASHGLKLRQRQMYRLEAPDIGQLFHAALSHFANDLKSNQRSWAALTADESRAEADRIVDLLSPRLQGEILMSSNRYKHISRKLKQIVAKAADVIGQHAKRGEFEPLALEIDFGPDKPLPPLQFTLDNGCTMEIIGRIDRVDCADSEQGILLRVIDYKSSATDLKLHEVYYGLSLQMLTYLDVLLTHAEEWIGQTALPAGALYFHVHNPLLAATNGMAPDLANEQLMKKFKMKGLVLADREVVAKMDAPLEKGYSDILPVAVKQDGTFYSNASVATTEQWDVLRDNVRNVIQRIGTHITDGEVQIEPYRMGTSKACDYCDYKPVCQFDELLEGNQYRMLPRMSKDDVWMQLQGGGESAHGSNE</sequence>
<keyword evidence="2 14" id="KW-0540">Nuclease</keyword>
<gene>
    <name evidence="14 17" type="primary">addB</name>
    <name evidence="17" type="ORF">IFO66_00115</name>
</gene>
<evidence type="ECO:0000256" key="3">
    <source>
        <dbReference type="ARBA" id="ARBA00022723"/>
    </source>
</evidence>
<proteinExistence type="inferred from homology"/>
<evidence type="ECO:0000313" key="17">
    <source>
        <dbReference type="EMBL" id="MBD8496701.1"/>
    </source>
</evidence>
<keyword evidence="10 14" id="KW-0408">Iron</keyword>
<dbReference type="InterPro" id="IPR027417">
    <property type="entry name" value="P-loop_NTPase"/>
</dbReference>
<keyword evidence="1 14" id="KW-0004">4Fe-4S</keyword>
<keyword evidence="3 14" id="KW-0479">Metal-binding</keyword>
<evidence type="ECO:0000256" key="9">
    <source>
        <dbReference type="ARBA" id="ARBA00022840"/>
    </source>
</evidence>
<keyword evidence="7 14" id="KW-0347">Helicase</keyword>
<dbReference type="RefSeq" id="WP_192023153.1">
    <property type="nucleotide sequence ID" value="NZ_JACYTN010000001.1"/>
</dbReference>
<dbReference type="Proteomes" id="UP000634529">
    <property type="component" value="Unassembled WGS sequence"/>
</dbReference>
<feature type="binding site" evidence="14">
    <location>
        <position position="1129"/>
    </location>
    <ligand>
        <name>[4Fe-4S] cluster</name>
        <dbReference type="ChEBI" id="CHEBI:49883"/>
    </ligand>
</feature>